<keyword evidence="1" id="KW-0547">Nucleotide-binding</keyword>
<keyword evidence="1" id="KW-0067">ATP-binding</keyword>
<evidence type="ECO:0000256" key="1">
    <source>
        <dbReference type="HAMAP-Rule" id="MF_01270"/>
    </source>
</evidence>
<dbReference type="HAMAP" id="MF_01270">
    <property type="entry name" value="AnhMurNAc_kinase"/>
    <property type="match status" value="1"/>
</dbReference>
<dbReference type="GO" id="GO:0016773">
    <property type="term" value="F:phosphotransferase activity, alcohol group as acceptor"/>
    <property type="evidence" value="ECO:0007669"/>
    <property type="project" value="UniProtKB-UniRule"/>
</dbReference>
<dbReference type="GO" id="GO:0016301">
    <property type="term" value="F:kinase activity"/>
    <property type="evidence" value="ECO:0007669"/>
    <property type="project" value="UniProtKB-KW"/>
</dbReference>
<gene>
    <name evidence="1" type="primary">anmK</name>
    <name evidence="2" type="ORF">DXV75_00450</name>
</gene>
<dbReference type="PANTHER" id="PTHR30605">
    <property type="entry name" value="ANHYDRO-N-ACETYLMURAMIC ACID KINASE"/>
    <property type="match status" value="1"/>
</dbReference>
<accession>A0A3D8MDR2</accession>
<dbReference type="InterPro" id="IPR043129">
    <property type="entry name" value="ATPase_NBD"/>
</dbReference>
<keyword evidence="3" id="KW-1185">Reference proteome</keyword>
<comment type="pathway">
    <text evidence="1">Amino-sugar metabolism; 1,6-anhydro-N-acetylmuramate degradation.</text>
</comment>
<comment type="caution">
    <text evidence="2">The sequence shown here is derived from an EMBL/GenBank/DDBJ whole genome shotgun (WGS) entry which is preliminary data.</text>
</comment>
<feature type="binding site" evidence="1">
    <location>
        <begin position="10"/>
        <end position="17"/>
    </location>
    <ligand>
        <name>ATP</name>
        <dbReference type="ChEBI" id="CHEBI:30616"/>
    </ligand>
</feature>
<dbReference type="AlphaFoldDB" id="A0A3D8MDR2"/>
<reference evidence="3" key="1">
    <citation type="submission" date="2018-08" db="EMBL/GenBank/DDBJ databases">
        <authorList>
            <person name="Zhang J."/>
            <person name="Du Z.-J."/>
        </authorList>
    </citation>
    <scope>NUCLEOTIDE SEQUENCE [LARGE SCALE GENOMIC DNA]</scope>
    <source>
        <strain evidence="3">KCTC 52655</strain>
    </source>
</reference>
<dbReference type="GO" id="GO:0009254">
    <property type="term" value="P:peptidoglycan turnover"/>
    <property type="evidence" value="ECO:0007669"/>
    <property type="project" value="UniProtKB-UniRule"/>
</dbReference>
<dbReference type="GO" id="GO:0006040">
    <property type="term" value="P:amino sugar metabolic process"/>
    <property type="evidence" value="ECO:0007669"/>
    <property type="project" value="InterPro"/>
</dbReference>
<keyword evidence="1 2" id="KW-0808">Transferase</keyword>
<dbReference type="InterPro" id="IPR005338">
    <property type="entry name" value="Anhydro_N_Ac-Mur_kinase"/>
</dbReference>
<comment type="catalytic activity">
    <reaction evidence="1">
        <text>1,6-anhydro-N-acetyl-beta-muramate + ATP + H2O = N-acetyl-D-muramate 6-phosphate + ADP + H(+)</text>
        <dbReference type="Rhea" id="RHEA:24952"/>
        <dbReference type="ChEBI" id="CHEBI:15377"/>
        <dbReference type="ChEBI" id="CHEBI:15378"/>
        <dbReference type="ChEBI" id="CHEBI:30616"/>
        <dbReference type="ChEBI" id="CHEBI:58690"/>
        <dbReference type="ChEBI" id="CHEBI:58722"/>
        <dbReference type="ChEBI" id="CHEBI:456216"/>
        <dbReference type="EC" id="2.7.1.170"/>
    </reaction>
</comment>
<keyword evidence="1 2" id="KW-0418">Kinase</keyword>
<dbReference type="Pfam" id="PF03702">
    <property type="entry name" value="AnmK"/>
    <property type="match status" value="1"/>
</dbReference>
<evidence type="ECO:0000313" key="2">
    <source>
        <dbReference type="EMBL" id="RDV28975.1"/>
    </source>
</evidence>
<comment type="similarity">
    <text evidence="1">Belongs to the anhydro-N-acetylmuramic acid kinase family.</text>
</comment>
<dbReference type="NCBIfam" id="NF007148">
    <property type="entry name" value="PRK09585.3-2"/>
    <property type="match status" value="1"/>
</dbReference>
<keyword evidence="1" id="KW-0119">Carbohydrate metabolism</keyword>
<comment type="function">
    <text evidence="1">Catalyzes the specific phosphorylation of 1,6-anhydro-N-acetylmuramic acid (anhMurNAc) with the simultaneous cleavage of the 1,6-anhydro ring, generating MurNAc-6-P. Is required for the utilization of anhMurNAc either imported from the medium or derived from its own cell wall murein, and thus plays a role in cell wall recycling.</text>
</comment>
<dbReference type="Gene3D" id="3.30.420.40">
    <property type="match status" value="2"/>
</dbReference>
<dbReference type="UniPathway" id="UPA00544"/>
<dbReference type="PANTHER" id="PTHR30605:SF0">
    <property type="entry name" value="ANHYDRO-N-ACETYLMURAMIC ACID KINASE"/>
    <property type="match status" value="1"/>
</dbReference>
<dbReference type="GO" id="GO:0005524">
    <property type="term" value="F:ATP binding"/>
    <property type="evidence" value="ECO:0007669"/>
    <property type="project" value="UniProtKB-UniRule"/>
</dbReference>
<name>A0A3D8MDR2_9ALTE</name>
<comment type="pathway">
    <text evidence="1">Cell wall biogenesis; peptidoglycan recycling.</text>
</comment>
<dbReference type="NCBIfam" id="NF007139">
    <property type="entry name" value="PRK09585.1-3"/>
    <property type="match status" value="1"/>
</dbReference>
<dbReference type="GO" id="GO:0097175">
    <property type="term" value="P:1,6-anhydro-N-acetyl-beta-muramic acid catabolic process"/>
    <property type="evidence" value="ECO:0007669"/>
    <property type="project" value="UniProtKB-UniRule"/>
</dbReference>
<dbReference type="EMBL" id="QRHA01000001">
    <property type="protein sequence ID" value="RDV28975.1"/>
    <property type="molecule type" value="Genomic_DNA"/>
</dbReference>
<protein>
    <recommendedName>
        <fullName evidence="1">Anhydro-N-acetylmuramic acid kinase</fullName>
        <ecNumber evidence="1">2.7.1.170</ecNumber>
    </recommendedName>
    <alternativeName>
        <fullName evidence="1">AnhMurNAc kinase</fullName>
    </alternativeName>
</protein>
<dbReference type="RefSeq" id="WP_115591266.1">
    <property type="nucleotide sequence ID" value="NZ_QRHA01000001.1"/>
</dbReference>
<evidence type="ECO:0000313" key="3">
    <source>
        <dbReference type="Proteomes" id="UP000256561"/>
    </source>
</evidence>
<proteinExistence type="inferred from homology"/>
<dbReference type="Proteomes" id="UP000256561">
    <property type="component" value="Unassembled WGS sequence"/>
</dbReference>
<dbReference type="SUPFAM" id="SSF53067">
    <property type="entry name" value="Actin-like ATPase domain"/>
    <property type="match status" value="1"/>
</dbReference>
<dbReference type="EC" id="2.7.1.170" evidence="1"/>
<organism evidence="2 3">
    <name type="scientific">Alteromonas aestuariivivens</name>
    <dbReference type="NCBI Taxonomy" id="1938339"/>
    <lineage>
        <taxon>Bacteria</taxon>
        <taxon>Pseudomonadati</taxon>
        <taxon>Pseudomonadota</taxon>
        <taxon>Gammaproteobacteria</taxon>
        <taxon>Alteromonadales</taxon>
        <taxon>Alteromonadaceae</taxon>
        <taxon>Alteromonas/Salinimonas group</taxon>
        <taxon>Alteromonas</taxon>
    </lineage>
</organism>
<dbReference type="UniPathway" id="UPA00343"/>
<dbReference type="OrthoDB" id="9763949at2"/>
<sequence>MAYFIGLMSGTSMDGVDAVLCDITKSSLNTLDAVSETYPPALLNQLHGLCQPEADEINRLGFADTAVARVYAQAVFRLLNKAGVPASTIRAIGSHGQTIRHYPPAETHGFTLQIGDPNTLAALTGIDVVADFRRKDMALGGQGAPLAPRFHQALFADENNHRAVINIGGIANITLLPPTSSDQAVTGFDTGPGNTLLDAWCMKHIGKAFDQDGRFASSGKVSQNLLNDLLGDPYFRLSSPKSTGREYFNLAWLSAYLSGYSLPAEDIQATLVALTAHSIAQSLPLNNEVSELYVCGGGAHNPVLMALLMQCLPKMRVTSTSELGLAPQLVEGAGFAWLAWAYINRVTGNLPSVTGAGRTAVLGTLCPGE</sequence>
<dbReference type="CDD" id="cd24050">
    <property type="entry name" value="ASKHA_NBD_ANMK"/>
    <property type="match status" value="1"/>
</dbReference>